<dbReference type="EMBL" id="LAZR01025525">
    <property type="protein sequence ID" value="KKL71648.1"/>
    <property type="molecule type" value="Genomic_DNA"/>
</dbReference>
<evidence type="ECO:0000313" key="1">
    <source>
        <dbReference type="EMBL" id="KKL71648.1"/>
    </source>
</evidence>
<name>A0A0F9EC44_9ZZZZ</name>
<accession>A0A0F9EC44</accession>
<organism evidence="1">
    <name type="scientific">marine sediment metagenome</name>
    <dbReference type="NCBI Taxonomy" id="412755"/>
    <lineage>
        <taxon>unclassified sequences</taxon>
        <taxon>metagenomes</taxon>
        <taxon>ecological metagenomes</taxon>
    </lineage>
</organism>
<proteinExistence type="predicted"/>
<protein>
    <submittedName>
        <fullName evidence="1">Uncharacterized protein</fullName>
    </submittedName>
</protein>
<feature type="non-terminal residue" evidence="1">
    <location>
        <position position="1"/>
    </location>
</feature>
<comment type="caution">
    <text evidence="1">The sequence shown here is derived from an EMBL/GenBank/DDBJ whole genome shotgun (WGS) entry which is preliminary data.</text>
</comment>
<sequence>FTTNCLIAAGVISTHVQDSKFNAVTNASVSSLKSKINRKIKKRGGRFTELVLTDLSNGEAIRYWHEGIELDFGGKE</sequence>
<reference evidence="1" key="1">
    <citation type="journal article" date="2015" name="Nature">
        <title>Complex archaea that bridge the gap between prokaryotes and eukaryotes.</title>
        <authorList>
            <person name="Spang A."/>
            <person name="Saw J.H."/>
            <person name="Jorgensen S.L."/>
            <person name="Zaremba-Niedzwiedzka K."/>
            <person name="Martijn J."/>
            <person name="Lind A.E."/>
            <person name="van Eijk R."/>
            <person name="Schleper C."/>
            <person name="Guy L."/>
            <person name="Ettema T.J."/>
        </authorList>
    </citation>
    <scope>NUCLEOTIDE SEQUENCE</scope>
</reference>
<gene>
    <name evidence="1" type="ORF">LCGC14_2092770</name>
</gene>
<dbReference type="AlphaFoldDB" id="A0A0F9EC44"/>